<dbReference type="SMART" id="SM00944">
    <property type="entry name" value="Pro-kuma_activ"/>
    <property type="match status" value="1"/>
</dbReference>
<evidence type="ECO:0000256" key="13">
    <source>
        <dbReference type="ARBA" id="ARBA00023145"/>
    </source>
</evidence>
<dbReference type="CDD" id="cd11377">
    <property type="entry name" value="Pro-peptidase_S53"/>
    <property type="match status" value="1"/>
</dbReference>
<keyword evidence="7 15" id="KW-0479">Metal-binding</keyword>
<dbReference type="OrthoDB" id="409122at2759"/>
<keyword evidence="10 15" id="KW-0720">Serine protease</keyword>
<dbReference type="GO" id="GO:0046872">
    <property type="term" value="F:metal ion binding"/>
    <property type="evidence" value="ECO:0007669"/>
    <property type="project" value="UniProtKB-UniRule"/>
</dbReference>
<evidence type="ECO:0000256" key="7">
    <source>
        <dbReference type="ARBA" id="ARBA00022723"/>
    </source>
</evidence>
<evidence type="ECO:0000256" key="3">
    <source>
        <dbReference type="ARBA" id="ARBA00004239"/>
    </source>
</evidence>
<accession>A0A5C3QJD3</accession>
<dbReference type="EMBL" id="ML178823">
    <property type="protein sequence ID" value="TFL02036.1"/>
    <property type="molecule type" value="Genomic_DNA"/>
</dbReference>
<dbReference type="GO" id="GO:0008240">
    <property type="term" value="F:tripeptidyl-peptidase activity"/>
    <property type="evidence" value="ECO:0007669"/>
    <property type="project" value="UniProtKB-EC"/>
</dbReference>
<keyword evidence="19" id="KW-1185">Reference proteome</keyword>
<evidence type="ECO:0000256" key="9">
    <source>
        <dbReference type="ARBA" id="ARBA00022801"/>
    </source>
</evidence>
<evidence type="ECO:0000256" key="2">
    <source>
        <dbReference type="ARBA" id="ARBA00002451"/>
    </source>
</evidence>
<evidence type="ECO:0000256" key="10">
    <source>
        <dbReference type="ARBA" id="ARBA00022825"/>
    </source>
</evidence>
<dbReference type="Gene3D" id="3.40.50.200">
    <property type="entry name" value="Peptidase S8/S53 domain"/>
    <property type="match status" value="1"/>
</dbReference>
<dbReference type="Proteomes" id="UP000305067">
    <property type="component" value="Unassembled WGS sequence"/>
</dbReference>
<feature type="signal peptide" evidence="16">
    <location>
        <begin position="1"/>
        <end position="16"/>
    </location>
</feature>
<dbReference type="SUPFAM" id="SSF52743">
    <property type="entry name" value="Subtilisin-like"/>
    <property type="match status" value="1"/>
</dbReference>
<comment type="function">
    <text evidence="2">Secreted tripeptidyl-peptidase which degrades proteins at acidic pHs and is involved in virulence.</text>
</comment>
<evidence type="ECO:0000256" key="8">
    <source>
        <dbReference type="ARBA" id="ARBA00022729"/>
    </source>
</evidence>
<organism evidence="18 19">
    <name type="scientific">Pterulicium gracile</name>
    <dbReference type="NCBI Taxonomy" id="1884261"/>
    <lineage>
        <taxon>Eukaryota</taxon>
        <taxon>Fungi</taxon>
        <taxon>Dikarya</taxon>
        <taxon>Basidiomycota</taxon>
        <taxon>Agaricomycotina</taxon>
        <taxon>Agaricomycetes</taxon>
        <taxon>Agaricomycetidae</taxon>
        <taxon>Agaricales</taxon>
        <taxon>Pleurotineae</taxon>
        <taxon>Pterulaceae</taxon>
        <taxon>Pterulicium</taxon>
    </lineage>
</organism>
<feature type="active site" description="Charge relay system" evidence="15">
    <location>
        <position position="502"/>
    </location>
</feature>
<proteinExistence type="predicted"/>
<dbReference type="InterPro" id="IPR023828">
    <property type="entry name" value="Peptidase_S8_Ser-AS"/>
</dbReference>
<gene>
    <name evidence="18" type="ORF">BDV98DRAFT_506220</name>
</gene>
<dbReference type="EC" id="3.4.14.10" evidence="4"/>
<dbReference type="InterPro" id="IPR036852">
    <property type="entry name" value="Peptidase_S8/S53_dom_sf"/>
</dbReference>
<feature type="binding site" evidence="15">
    <location>
        <position position="565"/>
    </location>
    <ligand>
        <name>Ca(2+)</name>
        <dbReference type="ChEBI" id="CHEBI:29108"/>
    </ligand>
</feature>
<evidence type="ECO:0000256" key="12">
    <source>
        <dbReference type="ARBA" id="ARBA00023026"/>
    </source>
</evidence>
<dbReference type="STRING" id="1884261.A0A5C3QJD3"/>
<feature type="chain" id="PRO_5022709178" description="tripeptidyl-peptidase II" evidence="16">
    <location>
        <begin position="17"/>
        <end position="582"/>
    </location>
</feature>
<dbReference type="SUPFAM" id="SSF54897">
    <property type="entry name" value="Protease propeptides/inhibitors"/>
    <property type="match status" value="1"/>
</dbReference>
<dbReference type="GO" id="GO:0004252">
    <property type="term" value="F:serine-type endopeptidase activity"/>
    <property type="evidence" value="ECO:0007669"/>
    <property type="project" value="UniProtKB-UniRule"/>
</dbReference>
<dbReference type="InterPro" id="IPR050819">
    <property type="entry name" value="Tripeptidyl-peptidase_I"/>
</dbReference>
<evidence type="ECO:0000256" key="11">
    <source>
        <dbReference type="ARBA" id="ARBA00022837"/>
    </source>
</evidence>
<reference evidence="18 19" key="1">
    <citation type="journal article" date="2019" name="Nat. Ecol. Evol.">
        <title>Megaphylogeny resolves global patterns of mushroom evolution.</title>
        <authorList>
            <person name="Varga T."/>
            <person name="Krizsan K."/>
            <person name="Foldi C."/>
            <person name="Dima B."/>
            <person name="Sanchez-Garcia M."/>
            <person name="Sanchez-Ramirez S."/>
            <person name="Szollosi G.J."/>
            <person name="Szarkandi J.G."/>
            <person name="Papp V."/>
            <person name="Albert L."/>
            <person name="Andreopoulos W."/>
            <person name="Angelini C."/>
            <person name="Antonin V."/>
            <person name="Barry K.W."/>
            <person name="Bougher N.L."/>
            <person name="Buchanan P."/>
            <person name="Buyck B."/>
            <person name="Bense V."/>
            <person name="Catcheside P."/>
            <person name="Chovatia M."/>
            <person name="Cooper J."/>
            <person name="Damon W."/>
            <person name="Desjardin D."/>
            <person name="Finy P."/>
            <person name="Geml J."/>
            <person name="Haridas S."/>
            <person name="Hughes K."/>
            <person name="Justo A."/>
            <person name="Karasinski D."/>
            <person name="Kautmanova I."/>
            <person name="Kiss B."/>
            <person name="Kocsube S."/>
            <person name="Kotiranta H."/>
            <person name="LaButti K.M."/>
            <person name="Lechner B.E."/>
            <person name="Liimatainen K."/>
            <person name="Lipzen A."/>
            <person name="Lukacs Z."/>
            <person name="Mihaltcheva S."/>
            <person name="Morgado L.N."/>
            <person name="Niskanen T."/>
            <person name="Noordeloos M.E."/>
            <person name="Ohm R.A."/>
            <person name="Ortiz-Santana B."/>
            <person name="Ovrebo C."/>
            <person name="Racz N."/>
            <person name="Riley R."/>
            <person name="Savchenko A."/>
            <person name="Shiryaev A."/>
            <person name="Soop K."/>
            <person name="Spirin V."/>
            <person name="Szebenyi C."/>
            <person name="Tomsovsky M."/>
            <person name="Tulloss R.E."/>
            <person name="Uehling J."/>
            <person name="Grigoriev I.V."/>
            <person name="Vagvolgyi C."/>
            <person name="Papp T."/>
            <person name="Martin F.M."/>
            <person name="Miettinen O."/>
            <person name="Hibbett D.S."/>
            <person name="Nagy L.G."/>
        </authorList>
    </citation>
    <scope>NUCLEOTIDE SEQUENCE [LARGE SCALE GENOMIC DNA]</scope>
    <source>
        <strain evidence="18 19">CBS 309.79</strain>
    </source>
</reference>
<keyword evidence="12" id="KW-0843">Virulence</keyword>
<dbReference type="PANTHER" id="PTHR14218:SF15">
    <property type="entry name" value="TRIPEPTIDYL-PEPTIDASE 1"/>
    <property type="match status" value="1"/>
</dbReference>
<evidence type="ECO:0000256" key="4">
    <source>
        <dbReference type="ARBA" id="ARBA00012462"/>
    </source>
</evidence>
<evidence type="ECO:0000313" key="18">
    <source>
        <dbReference type="EMBL" id="TFL02036.1"/>
    </source>
</evidence>
<keyword evidence="14" id="KW-0325">Glycoprotein</keyword>
<keyword evidence="11 15" id="KW-0106">Calcium</keyword>
<comment type="catalytic activity">
    <reaction evidence="1">
        <text>Release of an N-terminal tripeptide from a polypeptide.</text>
        <dbReference type="EC" id="3.4.14.10"/>
    </reaction>
</comment>
<evidence type="ECO:0000256" key="15">
    <source>
        <dbReference type="PROSITE-ProRule" id="PRU01032"/>
    </source>
</evidence>
<feature type="binding site" evidence="15">
    <location>
        <position position="563"/>
    </location>
    <ligand>
        <name>Ca(2+)</name>
        <dbReference type="ChEBI" id="CHEBI:29108"/>
    </ligand>
</feature>
<name>A0A5C3QJD3_9AGAR</name>
<evidence type="ECO:0000256" key="16">
    <source>
        <dbReference type="SAM" id="SignalP"/>
    </source>
</evidence>
<feature type="binding site" evidence="15">
    <location>
        <position position="544"/>
    </location>
    <ligand>
        <name>Ca(2+)</name>
        <dbReference type="ChEBI" id="CHEBI:29108"/>
    </ligand>
</feature>
<dbReference type="InterPro" id="IPR015366">
    <property type="entry name" value="S53_propep"/>
</dbReference>
<dbReference type="Pfam" id="PF00082">
    <property type="entry name" value="Peptidase_S8"/>
    <property type="match status" value="1"/>
</dbReference>
<dbReference type="AlphaFoldDB" id="A0A5C3QJD3"/>
<keyword evidence="9 15" id="KW-0378">Hydrolase</keyword>
<dbReference type="PANTHER" id="PTHR14218">
    <property type="entry name" value="PROTEASE S8 TRIPEPTIDYL PEPTIDASE I CLN2"/>
    <property type="match status" value="1"/>
</dbReference>
<evidence type="ECO:0000256" key="14">
    <source>
        <dbReference type="ARBA" id="ARBA00023180"/>
    </source>
</evidence>
<keyword evidence="13" id="KW-0865">Zymogen</keyword>
<dbReference type="GO" id="GO:0006508">
    <property type="term" value="P:proteolysis"/>
    <property type="evidence" value="ECO:0007669"/>
    <property type="project" value="UniProtKB-KW"/>
</dbReference>
<evidence type="ECO:0000259" key="17">
    <source>
        <dbReference type="PROSITE" id="PS51695"/>
    </source>
</evidence>
<feature type="active site" description="Charge relay system" evidence="15">
    <location>
        <position position="295"/>
    </location>
</feature>
<sequence length="582" mass="61988">MLSPLLLLSLVAVSLASPLGRGLGDFQVKHAWDAVPAGWEYHSPAPADHVLHMHFALKQGKFDELLRHLAEVSEPQHERYGQHLSKEEVDALVAPHPDTLSTVEGWLAAHGLDPENAIHRSSSGDSITLKVSVSQAEKLLDSKYNVYRAKDDSEYVVRTMGYSLPEALHDHINLVSPTTYFGGLQRMKTTSFVEPDAPTVESADESDFAIPPASCNTVITPECLRVLYNTAGYTPSAKRTSLGVVGYLEEYASNADLRTFLSRFRSDLAGTTFSTVRVNGGGNNQSDPGVEANLDIQYTVGLSGPIPNTYYSTGGRPPFVPDSTTPTNTNEPYLDWLNFILGQKTIPHVFTTSYGEPEQTIPKDYAITVCNRFAELGARGSSIFFSSGDFGVGGGDCLTNDGTNVRRFQPTFPAGCPFVTAVGGTVGTNPETTVGFTGGGFSNLFPRPKYQDAAVTGYLGAIGNSNAGLFNNTGRGYPDVAAQGRGFQVVVAGRVISVGGTSASSPTIAAIFALLNDYRISRGGGPLGFLNPLIYSTARTGFNDITTGNNPGCGTNGFAARAGWDPATGFGTPDFVKLQALV</sequence>
<evidence type="ECO:0000313" key="19">
    <source>
        <dbReference type="Proteomes" id="UP000305067"/>
    </source>
</evidence>
<keyword evidence="6 15" id="KW-0645">Protease</keyword>
<feature type="domain" description="Peptidase S53" evidence="17">
    <location>
        <begin position="218"/>
        <end position="582"/>
    </location>
</feature>
<dbReference type="InterPro" id="IPR030400">
    <property type="entry name" value="Sedolisin_dom"/>
</dbReference>
<feature type="binding site" evidence="15">
    <location>
        <position position="545"/>
    </location>
    <ligand>
        <name>Ca(2+)</name>
        <dbReference type="ChEBI" id="CHEBI:29108"/>
    </ligand>
</feature>
<comment type="cofactor">
    <cofactor evidence="15">
        <name>Ca(2+)</name>
        <dbReference type="ChEBI" id="CHEBI:29108"/>
    </cofactor>
    <text evidence="15">Binds 1 Ca(2+) ion per subunit.</text>
</comment>
<evidence type="ECO:0000256" key="5">
    <source>
        <dbReference type="ARBA" id="ARBA00022525"/>
    </source>
</evidence>
<dbReference type="PROSITE" id="PS51695">
    <property type="entry name" value="SEDOLISIN"/>
    <property type="match status" value="1"/>
</dbReference>
<evidence type="ECO:0000256" key="1">
    <source>
        <dbReference type="ARBA" id="ARBA00001910"/>
    </source>
</evidence>
<dbReference type="GO" id="GO:0005576">
    <property type="term" value="C:extracellular region"/>
    <property type="evidence" value="ECO:0007669"/>
    <property type="project" value="UniProtKB-SubCell"/>
</dbReference>
<comment type="subcellular location">
    <subcellularLocation>
        <location evidence="3">Secreted</location>
        <location evidence="3">Extracellular space</location>
    </subcellularLocation>
</comment>
<protein>
    <recommendedName>
        <fullName evidence="4">tripeptidyl-peptidase II</fullName>
        <ecNumber evidence="4">3.4.14.10</ecNumber>
    </recommendedName>
</protein>
<evidence type="ECO:0000256" key="6">
    <source>
        <dbReference type="ARBA" id="ARBA00022670"/>
    </source>
</evidence>
<dbReference type="FunFam" id="3.40.50.200:FF:000015">
    <property type="entry name" value="Tripeptidyl peptidase A"/>
    <property type="match status" value="1"/>
</dbReference>
<dbReference type="PROSITE" id="PS00138">
    <property type="entry name" value="SUBTILASE_SER"/>
    <property type="match status" value="1"/>
</dbReference>
<dbReference type="CDD" id="cd04056">
    <property type="entry name" value="Peptidases_S53"/>
    <property type="match status" value="1"/>
</dbReference>
<dbReference type="Pfam" id="PF09286">
    <property type="entry name" value="Pro-kuma_activ"/>
    <property type="match status" value="1"/>
</dbReference>
<keyword evidence="5" id="KW-0964">Secreted</keyword>
<keyword evidence="8 16" id="KW-0732">Signal</keyword>
<dbReference type="InterPro" id="IPR000209">
    <property type="entry name" value="Peptidase_S8/S53_dom"/>
</dbReference>
<feature type="active site" description="Charge relay system" evidence="15">
    <location>
        <position position="291"/>
    </location>
</feature>